<reference evidence="1 4" key="3">
    <citation type="submission" date="2018-07" db="EMBL/GenBank/DDBJ databases">
        <title>Genome sequence of extremly halophilic archaeon Halopelagius longus strain BC12-B1.</title>
        <authorList>
            <person name="Zhang X."/>
        </authorList>
    </citation>
    <scope>NUCLEOTIDE SEQUENCE [LARGE SCALE GENOMIC DNA]</scope>
    <source>
        <strain evidence="1 4">BC12-B1</strain>
    </source>
</reference>
<dbReference type="Proteomes" id="UP000199289">
    <property type="component" value="Unassembled WGS sequence"/>
</dbReference>
<dbReference type="EMBL" id="FNKQ01000005">
    <property type="protein sequence ID" value="SDR05867.1"/>
    <property type="molecule type" value="Genomic_DNA"/>
</dbReference>
<dbReference type="GO" id="GO:0015035">
    <property type="term" value="F:protein-disulfide reductase activity"/>
    <property type="evidence" value="ECO:0007669"/>
    <property type="project" value="InterPro"/>
</dbReference>
<dbReference type="Pfam" id="PF04134">
    <property type="entry name" value="DCC1-like"/>
    <property type="match status" value="1"/>
</dbReference>
<dbReference type="RefSeq" id="WP_092538897.1">
    <property type="nucleotide sequence ID" value="NZ_FNKQ01000005.1"/>
</dbReference>
<sequence>MEYPVFVFDDDCGFCTWWAEAFEGYATVRTVGFSELNPELRERLPDDYRECSHLVTEGTVYSCGASTEEALLRTGPGSFVRPVVERLREFEVYRGLREWGYRQGADNRVFWGKVLSRTPPARTAHETETDE</sequence>
<evidence type="ECO:0000313" key="3">
    <source>
        <dbReference type="Proteomes" id="UP000199289"/>
    </source>
</evidence>
<organism evidence="2 3">
    <name type="scientific">Halopelagius longus</name>
    <dbReference type="NCBI Taxonomy" id="1236180"/>
    <lineage>
        <taxon>Archaea</taxon>
        <taxon>Methanobacteriati</taxon>
        <taxon>Methanobacteriota</taxon>
        <taxon>Stenosarchaea group</taxon>
        <taxon>Halobacteria</taxon>
        <taxon>Halobacteriales</taxon>
        <taxon>Haloferacaceae</taxon>
    </lineage>
</organism>
<dbReference type="AlphaFoldDB" id="A0A1H1FY19"/>
<dbReference type="EMBL" id="QQST01000003">
    <property type="protein sequence ID" value="RDI69956.1"/>
    <property type="molecule type" value="Genomic_DNA"/>
</dbReference>
<gene>
    <name evidence="1" type="ORF">DWB78_17585</name>
    <name evidence="2" type="ORF">SAMN05216278_3395</name>
</gene>
<evidence type="ECO:0000313" key="1">
    <source>
        <dbReference type="EMBL" id="RDI69956.1"/>
    </source>
</evidence>
<evidence type="ECO:0000313" key="4">
    <source>
        <dbReference type="Proteomes" id="UP000255421"/>
    </source>
</evidence>
<dbReference type="Proteomes" id="UP000255421">
    <property type="component" value="Unassembled WGS sequence"/>
</dbReference>
<proteinExistence type="predicted"/>
<accession>A0A1H1FY19</accession>
<protein>
    <submittedName>
        <fullName evidence="1">DUF393 domain-containing protein</fullName>
    </submittedName>
</protein>
<evidence type="ECO:0000313" key="2">
    <source>
        <dbReference type="EMBL" id="SDR05867.1"/>
    </source>
</evidence>
<name>A0A1H1FY19_9EURY</name>
<dbReference type="InterPro" id="IPR007263">
    <property type="entry name" value="DCC1-like"/>
</dbReference>
<reference evidence="2" key="2">
    <citation type="submission" date="2016-10" db="EMBL/GenBank/DDBJ databases">
        <authorList>
            <person name="de Groot N.N."/>
        </authorList>
    </citation>
    <scope>NUCLEOTIDE SEQUENCE [LARGE SCALE GENOMIC DNA]</scope>
    <source>
        <strain evidence="2">CGMCC 1.12397</strain>
    </source>
</reference>
<reference evidence="3" key="1">
    <citation type="submission" date="2016-10" db="EMBL/GenBank/DDBJ databases">
        <authorList>
            <person name="Varghese N."/>
            <person name="Submissions S."/>
        </authorList>
    </citation>
    <scope>NUCLEOTIDE SEQUENCE [LARGE SCALE GENOMIC DNA]</scope>
    <source>
        <strain evidence="3">CGMCC 1.12397</strain>
    </source>
</reference>
<dbReference type="OrthoDB" id="195634at2157"/>
<keyword evidence="4" id="KW-1185">Reference proteome</keyword>